<keyword evidence="4 8" id="KW-0472">Membrane</keyword>
<dbReference type="GO" id="GO:0004930">
    <property type="term" value="F:G protein-coupled receptor activity"/>
    <property type="evidence" value="ECO:0007669"/>
    <property type="project" value="InterPro"/>
</dbReference>
<evidence type="ECO:0000313" key="11">
    <source>
        <dbReference type="Proteomes" id="UP000005408"/>
    </source>
</evidence>
<dbReference type="InterPro" id="IPR000337">
    <property type="entry name" value="GPCR_3"/>
</dbReference>
<keyword evidence="2 8" id="KW-0812">Transmembrane</keyword>
<organism evidence="10 11">
    <name type="scientific">Magallana gigas</name>
    <name type="common">Pacific oyster</name>
    <name type="synonym">Crassostrea gigas</name>
    <dbReference type="NCBI Taxonomy" id="29159"/>
    <lineage>
        <taxon>Eukaryota</taxon>
        <taxon>Metazoa</taxon>
        <taxon>Spiralia</taxon>
        <taxon>Lophotrochozoa</taxon>
        <taxon>Mollusca</taxon>
        <taxon>Bivalvia</taxon>
        <taxon>Autobranchia</taxon>
        <taxon>Pteriomorphia</taxon>
        <taxon>Ostreida</taxon>
        <taxon>Ostreoidea</taxon>
        <taxon>Ostreidae</taxon>
        <taxon>Magallana</taxon>
    </lineage>
</organism>
<feature type="transmembrane region" description="Helical" evidence="8">
    <location>
        <begin position="661"/>
        <end position="683"/>
    </location>
</feature>
<feature type="transmembrane region" description="Helical" evidence="8">
    <location>
        <begin position="713"/>
        <end position="735"/>
    </location>
</feature>
<evidence type="ECO:0000313" key="10">
    <source>
        <dbReference type="EnsemblMetazoa" id="G22505.2:cds"/>
    </source>
</evidence>
<reference evidence="10" key="1">
    <citation type="submission" date="2022-08" db="UniProtKB">
        <authorList>
            <consortium name="EnsemblMetazoa"/>
        </authorList>
    </citation>
    <scope>IDENTIFICATION</scope>
    <source>
        <strain evidence="10">05x7-T-G4-1.051#20</strain>
    </source>
</reference>
<dbReference type="InterPro" id="IPR001828">
    <property type="entry name" value="ANF_lig-bd_rcpt"/>
</dbReference>
<evidence type="ECO:0000256" key="5">
    <source>
        <dbReference type="ARBA" id="ARBA00023170"/>
    </source>
</evidence>
<dbReference type="Pfam" id="PF00003">
    <property type="entry name" value="7tm_3"/>
    <property type="match status" value="1"/>
</dbReference>
<dbReference type="EnsemblMetazoa" id="G22505.2">
    <property type="protein sequence ID" value="G22505.2:cds"/>
    <property type="gene ID" value="G22505"/>
</dbReference>
<dbReference type="InterPro" id="IPR050726">
    <property type="entry name" value="mGluR"/>
</dbReference>
<dbReference type="CDD" id="cd13953">
    <property type="entry name" value="7tm_classC_mGluR-like"/>
    <property type="match status" value="1"/>
</dbReference>
<evidence type="ECO:0000256" key="7">
    <source>
        <dbReference type="SAM" id="MobiDB-lite"/>
    </source>
</evidence>
<comment type="subcellular location">
    <subcellularLocation>
        <location evidence="1">Membrane</location>
        <topology evidence="1">Multi-pass membrane protein</topology>
    </subcellularLocation>
</comment>
<evidence type="ECO:0000256" key="6">
    <source>
        <dbReference type="ARBA" id="ARBA00023180"/>
    </source>
</evidence>
<keyword evidence="11" id="KW-1185">Reference proteome</keyword>
<dbReference type="Gene3D" id="3.40.50.2300">
    <property type="match status" value="2"/>
</dbReference>
<evidence type="ECO:0000256" key="2">
    <source>
        <dbReference type="ARBA" id="ARBA00022692"/>
    </source>
</evidence>
<evidence type="ECO:0000259" key="9">
    <source>
        <dbReference type="PROSITE" id="PS50259"/>
    </source>
</evidence>
<keyword evidence="6" id="KW-0325">Glycoprotein</keyword>
<keyword evidence="5" id="KW-0675">Receptor</keyword>
<dbReference type="PROSITE" id="PS50259">
    <property type="entry name" value="G_PROTEIN_RECEP_F3_4"/>
    <property type="match status" value="1"/>
</dbReference>
<sequence length="860" mass="96380">SCSECPTVRNALQRYMLQPAKDQSTDGATLLAVLPIHKQGTDPYLCGQLDMDVFYNALAFIYTLDTYFPTTKYKLRGLVVDSCSNNLRVDQDLYSLFSKGRLCNTAFSFDGNVNNKTLAGVITSTTNHVIAANRVLSPLKVPILSNSATSTVLSDKDSYPYFARTVPPDNMQIDVIVRLLKEKNWDSASVIYSADTYGKNLYDYFLTRAKATQTCAGAQIAIPTLATVEQAKNAINYIESNSKSKVIILMASDPRTVLQAAKELNVLDKYVWIGTDSWGTSAKVVQGMEDDLLGSITIEMRSTTVQKFGKYVSELKYNARKGIPDDWFEEFYQMFHRCNIKTAKVQFPQYPDCTEQEAIDFTQIVSQPFVLNTIAATYAYARAIEAVSTGMCTSHASFGSCFSDETAWNRLFENILNVDWSLSASLELTQTFILRFTNDRFWDIGYNINSFVDSSGLPKYTNIGSMLNQQFLFSADYNTYKGNDWSACRSSEVCDCSAPVVNALTGNDTMRRTKVAEPRNYLFYNIMNTTINNQFVPIYDLTYKWPIWAISVAVPTCVGLFITIFLFLYLLIFYEIKGGTTLLGFMMMLGIMGIYALNFAFFLPAATDTCGARQFCLGVVYAIVFAALLVKAVDNWRIVESVEYDNKQLINEKYKGLTNKIVLLLMAIGIVCVQLIIPIQWLVHRPPSASLMSEATEIHDWMMCDPHDVYDEALVMSMIFVMFLVLLTGIFSAMSWDNGNNNYESRWILVCSVCTAGCFLVWMIVITNASPPYRDGAVALGNLFNATAILIFTIIRKVVIMLWPQDPDDMEGEKPASVIDDRGNELYSTVFSNAGYDNDDAVFQPSSPRQSELDNGDVGF</sequence>
<dbReference type="SUPFAM" id="SSF53822">
    <property type="entry name" value="Periplasmic binding protein-like I"/>
    <property type="match status" value="1"/>
</dbReference>
<protein>
    <recommendedName>
        <fullName evidence="9">G-protein coupled receptors family 3 profile domain-containing protein</fullName>
    </recommendedName>
</protein>
<feature type="domain" description="G-protein coupled receptors family 3 profile" evidence="9">
    <location>
        <begin position="545"/>
        <end position="802"/>
    </location>
</feature>
<dbReference type="Proteomes" id="UP000005408">
    <property type="component" value="Unassembled WGS sequence"/>
</dbReference>
<feature type="transmembrane region" description="Helical" evidence="8">
    <location>
        <begin position="545"/>
        <end position="570"/>
    </location>
</feature>
<dbReference type="InterPro" id="IPR017978">
    <property type="entry name" value="GPCR_3_C"/>
</dbReference>
<feature type="region of interest" description="Disordered" evidence="7">
    <location>
        <begin position="836"/>
        <end position="860"/>
    </location>
</feature>
<dbReference type="PRINTS" id="PR00248">
    <property type="entry name" value="GPCRMGR"/>
</dbReference>
<dbReference type="InterPro" id="IPR028082">
    <property type="entry name" value="Peripla_BP_I"/>
</dbReference>
<keyword evidence="3 8" id="KW-1133">Transmembrane helix</keyword>
<evidence type="ECO:0000256" key="1">
    <source>
        <dbReference type="ARBA" id="ARBA00004141"/>
    </source>
</evidence>
<feature type="transmembrane region" description="Helical" evidence="8">
    <location>
        <begin position="747"/>
        <end position="765"/>
    </location>
</feature>
<dbReference type="GO" id="GO:0016020">
    <property type="term" value="C:membrane"/>
    <property type="evidence" value="ECO:0007669"/>
    <property type="project" value="UniProtKB-SubCell"/>
</dbReference>
<name>A0A8W8K829_MAGGI</name>
<dbReference type="Pfam" id="PF01094">
    <property type="entry name" value="ANF_receptor"/>
    <property type="match status" value="1"/>
</dbReference>
<evidence type="ECO:0000256" key="3">
    <source>
        <dbReference type="ARBA" id="ARBA00022989"/>
    </source>
</evidence>
<feature type="transmembrane region" description="Helical" evidence="8">
    <location>
        <begin position="612"/>
        <end position="630"/>
    </location>
</feature>
<feature type="transmembrane region" description="Helical" evidence="8">
    <location>
        <begin position="582"/>
        <end position="606"/>
    </location>
</feature>
<evidence type="ECO:0000256" key="4">
    <source>
        <dbReference type="ARBA" id="ARBA00023136"/>
    </source>
</evidence>
<proteinExistence type="predicted"/>
<feature type="transmembrane region" description="Helical" evidence="8">
    <location>
        <begin position="777"/>
        <end position="795"/>
    </location>
</feature>
<dbReference type="PANTHER" id="PTHR24060">
    <property type="entry name" value="METABOTROPIC GLUTAMATE RECEPTOR"/>
    <property type="match status" value="1"/>
</dbReference>
<evidence type="ECO:0000256" key="8">
    <source>
        <dbReference type="SAM" id="Phobius"/>
    </source>
</evidence>
<accession>A0A8W8K829</accession>
<dbReference type="AlphaFoldDB" id="A0A8W8K829"/>